<proteinExistence type="predicted"/>
<accession>A0A0D2CMS0</accession>
<keyword evidence="3" id="KW-1185">Reference proteome</keyword>
<dbReference type="RefSeq" id="XP_016251566.1">
    <property type="nucleotide sequence ID" value="XM_016389664.1"/>
</dbReference>
<evidence type="ECO:0000313" key="2">
    <source>
        <dbReference type="EMBL" id="KIW31350.1"/>
    </source>
</evidence>
<dbReference type="HOGENOM" id="CLU_1749438_0_0_1"/>
<evidence type="ECO:0000256" key="1">
    <source>
        <dbReference type="SAM" id="SignalP"/>
    </source>
</evidence>
<reference evidence="2 3" key="1">
    <citation type="submission" date="2015-01" db="EMBL/GenBank/DDBJ databases">
        <title>The Genome Sequence of Cladophialophora immunda CBS83496.</title>
        <authorList>
            <consortium name="The Broad Institute Genomics Platform"/>
            <person name="Cuomo C."/>
            <person name="de Hoog S."/>
            <person name="Gorbushina A."/>
            <person name="Stielow B."/>
            <person name="Teixiera M."/>
            <person name="Abouelleil A."/>
            <person name="Chapman S.B."/>
            <person name="Priest M."/>
            <person name="Young S.K."/>
            <person name="Wortman J."/>
            <person name="Nusbaum C."/>
            <person name="Birren B."/>
        </authorList>
    </citation>
    <scope>NUCLEOTIDE SEQUENCE [LARGE SCALE GENOMIC DNA]</scope>
    <source>
        <strain evidence="2 3">CBS 83496</strain>
    </source>
</reference>
<feature type="chain" id="PRO_5002250770" evidence="1">
    <location>
        <begin position="21"/>
        <end position="149"/>
    </location>
</feature>
<evidence type="ECO:0000313" key="3">
    <source>
        <dbReference type="Proteomes" id="UP000054466"/>
    </source>
</evidence>
<name>A0A0D2CMS0_9EURO</name>
<sequence length="149" mass="16054">MVLGLLTCSLSSGLIAAAAADFPGSPWTFTYLADPVLNGELAYSNDKPPRSDKEGLFQSFVPHRSRLKRYLYDFQPGATPEGAEVSTNHTEEAGLGMVWDGRTGVAKLCGFGVGAAAEDPAHLVRDVHDAGVVDVYHLQEPKKRRLVVN</sequence>
<dbReference type="GeneID" id="27342201"/>
<feature type="signal peptide" evidence="1">
    <location>
        <begin position="1"/>
        <end position="20"/>
    </location>
</feature>
<dbReference type="AlphaFoldDB" id="A0A0D2CMS0"/>
<protein>
    <submittedName>
        <fullName evidence="2">Uncharacterized protein</fullName>
    </submittedName>
</protein>
<organism evidence="2 3">
    <name type="scientific">Cladophialophora immunda</name>
    <dbReference type="NCBI Taxonomy" id="569365"/>
    <lineage>
        <taxon>Eukaryota</taxon>
        <taxon>Fungi</taxon>
        <taxon>Dikarya</taxon>
        <taxon>Ascomycota</taxon>
        <taxon>Pezizomycotina</taxon>
        <taxon>Eurotiomycetes</taxon>
        <taxon>Chaetothyriomycetidae</taxon>
        <taxon>Chaetothyriales</taxon>
        <taxon>Herpotrichiellaceae</taxon>
        <taxon>Cladophialophora</taxon>
    </lineage>
</organism>
<keyword evidence="1" id="KW-0732">Signal</keyword>
<dbReference type="Proteomes" id="UP000054466">
    <property type="component" value="Unassembled WGS sequence"/>
</dbReference>
<dbReference type="VEuPathDB" id="FungiDB:PV07_03007"/>
<dbReference type="EMBL" id="KN847041">
    <property type="protein sequence ID" value="KIW31350.1"/>
    <property type="molecule type" value="Genomic_DNA"/>
</dbReference>
<gene>
    <name evidence="2" type="ORF">PV07_03007</name>
</gene>